<organism evidence="2 3">
    <name type="scientific">Georgenia subflava</name>
    <dbReference type="NCBI Taxonomy" id="1622177"/>
    <lineage>
        <taxon>Bacteria</taxon>
        <taxon>Bacillati</taxon>
        <taxon>Actinomycetota</taxon>
        <taxon>Actinomycetes</taxon>
        <taxon>Micrococcales</taxon>
        <taxon>Bogoriellaceae</taxon>
        <taxon>Georgenia</taxon>
    </lineage>
</organism>
<dbReference type="EMBL" id="WHPC01000024">
    <property type="protein sequence ID" value="MPV37034.1"/>
    <property type="molecule type" value="Genomic_DNA"/>
</dbReference>
<evidence type="ECO:0008006" key="4">
    <source>
        <dbReference type="Google" id="ProtNLM"/>
    </source>
</evidence>
<proteinExistence type="predicted"/>
<feature type="transmembrane region" description="Helical" evidence="1">
    <location>
        <begin position="199"/>
        <end position="218"/>
    </location>
</feature>
<gene>
    <name evidence="2" type="ORF">GB881_08215</name>
</gene>
<dbReference type="AlphaFoldDB" id="A0A6N7EP76"/>
<protein>
    <recommendedName>
        <fullName evidence="4">DUF4386 family protein</fullName>
    </recommendedName>
</protein>
<evidence type="ECO:0000313" key="2">
    <source>
        <dbReference type="EMBL" id="MPV37034.1"/>
    </source>
</evidence>
<evidence type="ECO:0000313" key="3">
    <source>
        <dbReference type="Proteomes" id="UP000437709"/>
    </source>
</evidence>
<evidence type="ECO:0000256" key="1">
    <source>
        <dbReference type="SAM" id="Phobius"/>
    </source>
</evidence>
<feature type="transmembrane region" description="Helical" evidence="1">
    <location>
        <begin position="15"/>
        <end position="38"/>
    </location>
</feature>
<feature type="transmembrane region" description="Helical" evidence="1">
    <location>
        <begin position="97"/>
        <end position="123"/>
    </location>
</feature>
<keyword evidence="3" id="KW-1185">Reference proteome</keyword>
<accession>A0A6N7EP76</accession>
<dbReference type="RefSeq" id="WP_152193686.1">
    <property type="nucleotide sequence ID" value="NZ_VUKD01000001.1"/>
</dbReference>
<reference evidence="2 3" key="1">
    <citation type="submission" date="2019-10" db="EMBL/GenBank/DDBJ databases">
        <title>Georgenia wutianyii sp. nov. and Georgenia yuyongxinii sp. nov. isolated from plateau pika (Ochotona curzoniae) in the Qinghai-Tibet plateau of China.</title>
        <authorList>
            <person name="Tian Z."/>
        </authorList>
    </citation>
    <scope>NUCLEOTIDE SEQUENCE [LARGE SCALE GENOMIC DNA]</scope>
    <source>
        <strain evidence="2 3">JCM 19765</strain>
    </source>
</reference>
<dbReference type="OrthoDB" id="9838184at2"/>
<comment type="caution">
    <text evidence="2">The sequence shown here is derived from an EMBL/GenBank/DDBJ whole genome shotgun (WGS) entry which is preliminary data.</text>
</comment>
<keyword evidence="1" id="KW-0812">Transmembrane</keyword>
<feature type="transmembrane region" description="Helical" evidence="1">
    <location>
        <begin position="168"/>
        <end position="187"/>
    </location>
</feature>
<keyword evidence="1" id="KW-1133">Transmembrane helix</keyword>
<feature type="transmembrane region" description="Helical" evidence="1">
    <location>
        <begin position="58"/>
        <end position="85"/>
    </location>
</feature>
<name>A0A6N7EP76_9MICO</name>
<feature type="transmembrane region" description="Helical" evidence="1">
    <location>
        <begin position="143"/>
        <end position="161"/>
    </location>
</feature>
<sequence length="235" mass="24177">MVDVVRSAAPVGSRLVLAGAVLYLLEWVAILTADSGVLPAPPDSAPEETLALYAGEAGALGFMAGWFSLVLIGRVLVVIGIRSVLRASGHAHPLMDLAVAAMLLGVVLEVTAYGLAAAAAVAADGGAAVAVVALDAGSSVVNTLLYGPTGMALVITVWAMWRTRDFPVALHVLGLLAGLSAVAAALASAPSMRELQDTLSFGAFLMWIWMLWTGVLLWRRRSRHASGAAVGARLA</sequence>
<dbReference type="Proteomes" id="UP000437709">
    <property type="component" value="Unassembled WGS sequence"/>
</dbReference>
<keyword evidence="1" id="KW-0472">Membrane</keyword>